<dbReference type="OrthoDB" id="9783652at2"/>
<feature type="transmembrane region" description="Helical" evidence="8">
    <location>
        <begin position="212"/>
        <end position="230"/>
    </location>
</feature>
<feature type="transmembrane region" description="Helical" evidence="8">
    <location>
        <begin position="131"/>
        <end position="152"/>
    </location>
</feature>
<comment type="caution">
    <text evidence="9">The sequence shown here is derived from an EMBL/GenBank/DDBJ whole genome shotgun (WGS) entry which is preliminary data.</text>
</comment>
<dbReference type="RefSeq" id="WP_019692964.1">
    <property type="nucleotide sequence ID" value="NZ_AFOY02000007.1"/>
</dbReference>
<dbReference type="CDD" id="cd06854">
    <property type="entry name" value="GT_WbpL_WbcO_like"/>
    <property type="match status" value="1"/>
</dbReference>
<feature type="transmembrane region" description="Helical" evidence="8">
    <location>
        <begin position="70"/>
        <end position="90"/>
    </location>
</feature>
<dbReference type="eggNOG" id="COG0472">
    <property type="taxonomic scope" value="Bacteria"/>
</dbReference>
<keyword evidence="5 8" id="KW-1133">Transmembrane helix</keyword>
<organism evidence="9 10">
    <name type="scientific">Pseudomonas fluorescens HK44</name>
    <dbReference type="NCBI Taxonomy" id="1042209"/>
    <lineage>
        <taxon>Bacteria</taxon>
        <taxon>Pseudomonadati</taxon>
        <taxon>Pseudomonadota</taxon>
        <taxon>Gammaproteobacteria</taxon>
        <taxon>Pseudomonadales</taxon>
        <taxon>Pseudomonadaceae</taxon>
        <taxon>Pseudomonas</taxon>
    </lineage>
</organism>
<comment type="subcellular location">
    <subcellularLocation>
        <location evidence="1">Cell membrane</location>
        <topology evidence="1">Multi-pass membrane protein</topology>
    </subcellularLocation>
</comment>
<reference evidence="9 10" key="1">
    <citation type="journal article" date="2011" name="J. Bacteriol.">
        <title>Draft genome sequence of the polycyclic aromatic hydrocarbon-degrading, genetically engineered bioluminescent bioreporter Pseudomonas fluorescens HK44.</title>
        <authorList>
            <person name="Chauhan A."/>
            <person name="Layton A.C."/>
            <person name="Williams D.E."/>
            <person name="Smartt A.E."/>
            <person name="Ripp S."/>
            <person name="Karpinets T.V."/>
            <person name="Brown S.D."/>
            <person name="Sayler G.S."/>
        </authorList>
    </citation>
    <scope>NUCLEOTIDE SEQUENCE [LARGE SCALE GENOMIC DNA]</scope>
    <source>
        <strain evidence="9 10">HK44</strain>
    </source>
</reference>
<evidence type="ECO:0000256" key="4">
    <source>
        <dbReference type="ARBA" id="ARBA00022692"/>
    </source>
</evidence>
<accession>A0A010SRW2</accession>
<name>A0A010SRW2_PSEFL</name>
<evidence type="ECO:0000256" key="5">
    <source>
        <dbReference type="ARBA" id="ARBA00022989"/>
    </source>
</evidence>
<feature type="binding site" evidence="7">
    <location>
        <position position="151"/>
    </location>
    <ligand>
        <name>Mg(2+)</name>
        <dbReference type="ChEBI" id="CHEBI:18420"/>
    </ligand>
</feature>
<evidence type="ECO:0000256" key="2">
    <source>
        <dbReference type="ARBA" id="ARBA00022475"/>
    </source>
</evidence>
<dbReference type="GO" id="GO:0005886">
    <property type="term" value="C:plasma membrane"/>
    <property type="evidence" value="ECO:0007669"/>
    <property type="project" value="UniProtKB-SubCell"/>
</dbReference>
<dbReference type="GO" id="GO:0009103">
    <property type="term" value="P:lipopolysaccharide biosynthetic process"/>
    <property type="evidence" value="ECO:0007669"/>
    <property type="project" value="TreeGrafter"/>
</dbReference>
<dbReference type="PANTHER" id="PTHR22926">
    <property type="entry name" value="PHOSPHO-N-ACETYLMURAMOYL-PENTAPEPTIDE-TRANSFERASE"/>
    <property type="match status" value="1"/>
</dbReference>
<feature type="transmembrane region" description="Helical" evidence="8">
    <location>
        <begin position="102"/>
        <end position="125"/>
    </location>
</feature>
<evidence type="ECO:0000256" key="8">
    <source>
        <dbReference type="SAM" id="Phobius"/>
    </source>
</evidence>
<keyword evidence="2" id="KW-1003">Cell membrane</keyword>
<dbReference type="HOGENOM" id="CLU_023982_3_1_6"/>
<evidence type="ECO:0000313" key="10">
    <source>
        <dbReference type="Proteomes" id="UP000022611"/>
    </source>
</evidence>
<protein>
    <submittedName>
        <fullName evidence="9">Glycosyl transferase</fullName>
    </submittedName>
</protein>
<feature type="transmembrane region" description="Helical" evidence="8">
    <location>
        <begin position="236"/>
        <end position="255"/>
    </location>
</feature>
<keyword evidence="7" id="KW-0479">Metal-binding</keyword>
<dbReference type="GO" id="GO:0016780">
    <property type="term" value="F:phosphotransferase activity, for other substituted phosphate groups"/>
    <property type="evidence" value="ECO:0007669"/>
    <property type="project" value="InterPro"/>
</dbReference>
<comment type="cofactor">
    <cofactor evidence="7">
        <name>Mg(2+)</name>
        <dbReference type="ChEBI" id="CHEBI:18420"/>
    </cofactor>
</comment>
<dbReference type="Proteomes" id="UP000022611">
    <property type="component" value="Unassembled WGS sequence"/>
</dbReference>
<dbReference type="PATRIC" id="fig|1042209.11.peg.1631"/>
<dbReference type="GO" id="GO:0046872">
    <property type="term" value="F:metal ion binding"/>
    <property type="evidence" value="ECO:0007669"/>
    <property type="project" value="UniProtKB-KW"/>
</dbReference>
<proteinExistence type="predicted"/>
<evidence type="ECO:0000256" key="6">
    <source>
        <dbReference type="ARBA" id="ARBA00023136"/>
    </source>
</evidence>
<feature type="transmembrane region" description="Helical" evidence="8">
    <location>
        <begin position="6"/>
        <end position="26"/>
    </location>
</feature>
<dbReference type="GO" id="GO:0071555">
    <property type="term" value="P:cell wall organization"/>
    <property type="evidence" value="ECO:0007669"/>
    <property type="project" value="TreeGrafter"/>
</dbReference>
<feature type="transmembrane region" description="Helical" evidence="8">
    <location>
        <begin position="284"/>
        <end position="306"/>
    </location>
</feature>
<dbReference type="PANTHER" id="PTHR22926:SF3">
    <property type="entry name" value="UNDECAPRENYL-PHOSPHATE ALPHA-N-ACETYLGLUCOSAMINYL 1-PHOSPHATE TRANSFERASE"/>
    <property type="match status" value="1"/>
</dbReference>
<evidence type="ECO:0000313" key="9">
    <source>
        <dbReference type="EMBL" id="EXF95560.1"/>
    </source>
</evidence>
<keyword evidence="3 9" id="KW-0808">Transferase</keyword>
<dbReference type="AlphaFoldDB" id="A0A010SRW2"/>
<dbReference type="EMBL" id="AFOY02000007">
    <property type="protein sequence ID" value="EXF95560.1"/>
    <property type="molecule type" value="Genomic_DNA"/>
</dbReference>
<evidence type="ECO:0000256" key="3">
    <source>
        <dbReference type="ARBA" id="ARBA00022679"/>
    </source>
</evidence>
<dbReference type="Pfam" id="PF00953">
    <property type="entry name" value="Glycos_transf_4"/>
    <property type="match status" value="1"/>
</dbReference>
<keyword evidence="6 8" id="KW-0472">Membrane</keyword>
<dbReference type="GO" id="GO:0044038">
    <property type="term" value="P:cell wall macromolecule biosynthetic process"/>
    <property type="evidence" value="ECO:0007669"/>
    <property type="project" value="TreeGrafter"/>
</dbReference>
<feature type="transmembrane region" description="Helical" evidence="8">
    <location>
        <begin position="159"/>
        <end position="178"/>
    </location>
</feature>
<feature type="transmembrane region" description="Helical" evidence="8">
    <location>
        <begin position="184"/>
        <end position="200"/>
    </location>
</feature>
<gene>
    <name evidence="9" type="ORF">HK44_025355</name>
</gene>
<keyword evidence="4 8" id="KW-0812">Transmembrane</keyword>
<feature type="transmembrane region" description="Helical" evidence="8">
    <location>
        <begin position="47"/>
        <end position="64"/>
    </location>
</feature>
<evidence type="ECO:0000256" key="1">
    <source>
        <dbReference type="ARBA" id="ARBA00004651"/>
    </source>
</evidence>
<feature type="transmembrane region" description="Helical" evidence="8">
    <location>
        <begin position="312"/>
        <end position="330"/>
    </location>
</feature>
<sequence>MKYWYVFPIVALLSLVLTAVLRRYALHRSIIDIPNARSSHSIPTPRGGGVAIVVTFLISLVLLGCLQLQPYAWITGLVGAGSLVAVIGFMDDHGHIAARWRLLGHFLAALWALFWFNGLPALSVLGGSIDLGWIGHALAAFYLVWMLNLYNFMDGIDGLASVEAISACFGMCTIYFFFGFQNLIWAPAILAMAVTGFLFWNFPPAKIFMGDAGSGFLGITLGILSLQAAWAEPGFLWAWLIMLGVFICDATFTLVRRLLRGEKVYEAHRSHGYQFASRKFGKHLPVTVAVFCINIFWLLPIAFLVIKLRLDGFLGLGFAYIPLIFLAIKFSSGAVEHSTLN</sequence>
<feature type="binding site" evidence="7">
    <location>
        <position position="211"/>
    </location>
    <ligand>
        <name>Mg(2+)</name>
        <dbReference type="ChEBI" id="CHEBI:18420"/>
    </ligand>
</feature>
<dbReference type="InterPro" id="IPR000715">
    <property type="entry name" value="Glycosyl_transferase_4"/>
</dbReference>
<keyword evidence="7" id="KW-0460">Magnesium</keyword>
<evidence type="ECO:0000256" key="7">
    <source>
        <dbReference type="PIRSR" id="PIRSR600715-1"/>
    </source>
</evidence>